<feature type="domain" description="Phosphotyrosine protein phosphatase I" evidence="7">
    <location>
        <begin position="36"/>
        <end position="174"/>
    </location>
</feature>
<evidence type="ECO:0000256" key="3">
    <source>
        <dbReference type="ARBA" id="ARBA00022801"/>
    </source>
</evidence>
<sequence>MVHEQNYHPDRKISDRKLFYNDLTLQEKNTASLMFQNILVVCMGNICRSPTAERILQKKLPNHRISSAGINALAGKDADFQAIKTALKHGVIVAGHTARQLTPKMCDEADLILVMEPAHIDMVADIQPSARSKAFLLAQWLPKKNIPDPFKQSSEMFEAVFLQIEQAANTWADKLSGQAEQ</sequence>
<dbReference type="EMBL" id="JUFZ01000024">
    <property type="protein sequence ID" value="KIC11039.1"/>
    <property type="molecule type" value="Genomic_DNA"/>
</dbReference>
<dbReference type="PRINTS" id="PR00719">
    <property type="entry name" value="LMWPTPASE"/>
</dbReference>
<comment type="catalytic activity">
    <reaction evidence="5">
        <text>O-phospho-L-tyrosyl-[protein] + H2O = L-tyrosyl-[protein] + phosphate</text>
        <dbReference type="Rhea" id="RHEA:10684"/>
        <dbReference type="Rhea" id="RHEA-COMP:10136"/>
        <dbReference type="Rhea" id="RHEA-COMP:20101"/>
        <dbReference type="ChEBI" id="CHEBI:15377"/>
        <dbReference type="ChEBI" id="CHEBI:43474"/>
        <dbReference type="ChEBI" id="CHEBI:46858"/>
        <dbReference type="ChEBI" id="CHEBI:61978"/>
        <dbReference type="EC" id="3.1.3.48"/>
    </reaction>
</comment>
<dbReference type="PATRIC" id="fig|1056807.3.peg.579"/>
<dbReference type="Gene3D" id="3.40.50.2300">
    <property type="match status" value="1"/>
</dbReference>
<feature type="active site" description="Nucleophile" evidence="6">
    <location>
        <position position="42"/>
    </location>
</feature>
<dbReference type="InterPro" id="IPR050438">
    <property type="entry name" value="LMW_PTPase"/>
</dbReference>
<dbReference type="EC" id="3.1.3.48" evidence="2"/>
<dbReference type="CDD" id="cd16343">
    <property type="entry name" value="LMWPTP"/>
    <property type="match status" value="1"/>
</dbReference>
<evidence type="ECO:0000313" key="9">
    <source>
        <dbReference type="Proteomes" id="UP000031390"/>
    </source>
</evidence>
<dbReference type="Proteomes" id="UP000031390">
    <property type="component" value="Unassembled WGS sequence"/>
</dbReference>
<evidence type="ECO:0000256" key="6">
    <source>
        <dbReference type="PIRSR" id="PIRSR617867-1"/>
    </source>
</evidence>
<dbReference type="InterPro" id="IPR023485">
    <property type="entry name" value="Ptyr_pPase"/>
</dbReference>
<gene>
    <name evidence="8" type="ORF">MCC93_06000</name>
</gene>
<evidence type="ECO:0000256" key="5">
    <source>
        <dbReference type="ARBA" id="ARBA00051722"/>
    </source>
</evidence>
<keyword evidence="3 8" id="KW-0378">Hydrolase</keyword>
<dbReference type="SMART" id="SM00226">
    <property type="entry name" value="LMWPc"/>
    <property type="match status" value="1"/>
</dbReference>
<feature type="active site" evidence="6">
    <location>
        <position position="48"/>
    </location>
</feature>
<dbReference type="SUPFAM" id="SSF52788">
    <property type="entry name" value="Phosphotyrosine protein phosphatases I"/>
    <property type="match status" value="1"/>
</dbReference>
<dbReference type="PANTHER" id="PTHR11717">
    <property type="entry name" value="LOW MOLECULAR WEIGHT PROTEIN TYROSINE PHOSPHATASE"/>
    <property type="match status" value="1"/>
</dbReference>
<dbReference type="Pfam" id="PF01451">
    <property type="entry name" value="LMWPc"/>
    <property type="match status" value="1"/>
</dbReference>
<comment type="caution">
    <text evidence="8">The sequence shown here is derived from an EMBL/GenBank/DDBJ whole genome shotgun (WGS) entry which is preliminary data.</text>
</comment>
<dbReference type="PANTHER" id="PTHR11717:SF31">
    <property type="entry name" value="LOW MOLECULAR WEIGHT PROTEIN-TYROSINE-PHOSPHATASE ETP-RELATED"/>
    <property type="match status" value="1"/>
</dbReference>
<comment type="similarity">
    <text evidence="1">Belongs to the low molecular weight phosphotyrosine protein phosphatase family.</text>
</comment>
<evidence type="ECO:0000256" key="1">
    <source>
        <dbReference type="ARBA" id="ARBA00011063"/>
    </source>
</evidence>
<feature type="active site" description="Proton donor" evidence="6">
    <location>
        <position position="148"/>
    </location>
</feature>
<dbReference type="GO" id="GO:0004725">
    <property type="term" value="F:protein tyrosine phosphatase activity"/>
    <property type="evidence" value="ECO:0007669"/>
    <property type="project" value="UniProtKB-EC"/>
</dbReference>
<accession>A0A0C1EG13</accession>
<evidence type="ECO:0000256" key="4">
    <source>
        <dbReference type="ARBA" id="ARBA00022912"/>
    </source>
</evidence>
<name>A0A0C1EG13_9NEIS</name>
<keyword evidence="4" id="KW-0904">Protein phosphatase</keyword>
<dbReference type="AlphaFoldDB" id="A0A0C1EG13"/>
<reference evidence="8 9" key="1">
    <citation type="submission" date="2014-12" db="EMBL/GenBank/DDBJ databases">
        <title>Genome sequence of Morococcus cerebrosus.</title>
        <authorList>
            <person name="Shin S.-K."/>
            <person name="Yi H."/>
        </authorList>
    </citation>
    <scope>NUCLEOTIDE SEQUENCE [LARGE SCALE GENOMIC DNA]</scope>
    <source>
        <strain evidence="8 9">CIP 81.93</strain>
    </source>
</reference>
<dbReference type="InterPro" id="IPR017867">
    <property type="entry name" value="Tyr_phospatase_low_mol_wt"/>
</dbReference>
<proteinExistence type="inferred from homology"/>
<organism evidence="8 9">
    <name type="scientific">Morococcus cerebrosus</name>
    <dbReference type="NCBI Taxonomy" id="1056807"/>
    <lineage>
        <taxon>Bacteria</taxon>
        <taxon>Pseudomonadati</taxon>
        <taxon>Pseudomonadota</taxon>
        <taxon>Betaproteobacteria</taxon>
        <taxon>Neisseriales</taxon>
        <taxon>Neisseriaceae</taxon>
        <taxon>Morococcus</taxon>
    </lineage>
</organism>
<dbReference type="InterPro" id="IPR036196">
    <property type="entry name" value="Ptyr_pPase_sf"/>
</dbReference>
<evidence type="ECO:0000256" key="2">
    <source>
        <dbReference type="ARBA" id="ARBA00013064"/>
    </source>
</evidence>
<evidence type="ECO:0000313" key="8">
    <source>
        <dbReference type="EMBL" id="KIC11039.1"/>
    </source>
</evidence>
<protein>
    <recommendedName>
        <fullName evidence="2">protein-tyrosine-phosphatase</fullName>
        <ecNumber evidence="2">3.1.3.48</ecNumber>
    </recommendedName>
</protein>
<evidence type="ECO:0000259" key="7">
    <source>
        <dbReference type="SMART" id="SM00226"/>
    </source>
</evidence>